<organism evidence="1 2">
    <name type="scientific">Dallia pectoralis</name>
    <name type="common">Alaska blackfish</name>
    <dbReference type="NCBI Taxonomy" id="75939"/>
    <lineage>
        <taxon>Eukaryota</taxon>
        <taxon>Metazoa</taxon>
        <taxon>Chordata</taxon>
        <taxon>Craniata</taxon>
        <taxon>Vertebrata</taxon>
        <taxon>Euteleostomi</taxon>
        <taxon>Actinopterygii</taxon>
        <taxon>Neopterygii</taxon>
        <taxon>Teleostei</taxon>
        <taxon>Protacanthopterygii</taxon>
        <taxon>Esociformes</taxon>
        <taxon>Umbridae</taxon>
        <taxon>Dallia</taxon>
    </lineage>
</organism>
<comment type="caution">
    <text evidence="1">The sequence shown here is derived from an EMBL/GenBank/DDBJ whole genome shotgun (WGS) entry which is preliminary data.</text>
</comment>
<name>A0ACC2FIJ7_DALPE</name>
<gene>
    <name evidence="1" type="ORF">DPEC_G00294950</name>
</gene>
<keyword evidence="2" id="KW-1185">Reference proteome</keyword>
<protein>
    <submittedName>
        <fullName evidence="1">Uncharacterized protein</fullName>
    </submittedName>
</protein>
<proteinExistence type="predicted"/>
<dbReference type="Proteomes" id="UP001157502">
    <property type="component" value="Chromosome 27"/>
</dbReference>
<reference evidence="1" key="1">
    <citation type="submission" date="2021-05" db="EMBL/GenBank/DDBJ databases">
        <authorList>
            <person name="Pan Q."/>
            <person name="Jouanno E."/>
            <person name="Zahm M."/>
            <person name="Klopp C."/>
            <person name="Cabau C."/>
            <person name="Louis A."/>
            <person name="Berthelot C."/>
            <person name="Parey E."/>
            <person name="Roest Crollius H."/>
            <person name="Montfort J."/>
            <person name="Robinson-Rechavi M."/>
            <person name="Bouchez O."/>
            <person name="Lampietro C."/>
            <person name="Lopez Roques C."/>
            <person name="Donnadieu C."/>
            <person name="Postlethwait J."/>
            <person name="Bobe J."/>
            <person name="Dillon D."/>
            <person name="Chandos A."/>
            <person name="von Hippel F."/>
            <person name="Guiguen Y."/>
        </authorList>
    </citation>
    <scope>NUCLEOTIDE SEQUENCE</scope>
    <source>
        <strain evidence="1">YG-Jan2019</strain>
    </source>
</reference>
<dbReference type="EMBL" id="CM055754">
    <property type="protein sequence ID" value="KAJ7991209.1"/>
    <property type="molecule type" value="Genomic_DNA"/>
</dbReference>
<evidence type="ECO:0000313" key="1">
    <source>
        <dbReference type="EMBL" id="KAJ7991209.1"/>
    </source>
</evidence>
<sequence>MEPDVQGTLGQHSATLTAMGEAITALTETMNRLAHRLPEPVDAAEIPLPSSPPSGVGVLKLQRPAAYDGAADRCQGFLLQLELYLEDLNPAPSERQKVAALITCLSGKALAWANAIWSERGPILRDYGAFATYFRSVFDQPPEGRAAGERLALLRQGRRSVQEFALEFRTLAAGAGWNERAYIDIFRVRLNPDVRREMACKDAGLSFEEVVELAIQMDNLLTTRGRSGPVPFVPFSSAVASEPMEVGGAAPRGTARPRECTFCGRKGHSASHCYQRVSTPGERGSDTPVARKCKALVDSGAAGDFIDKTYASQLQIPVVPLACARTITGLDSRPLVLGMPWLSRHNPQFSWPQRTLTGWSRECQGRCMGVSVGATTVESPDSVSSVRIPPEYSDLAHTFSKKLATKLPPHRPGDCAIDLQVGSVPPHSHVYPLSQAETQAMETYVSEALSQGIIRHSTSSASSSFFFVKKKDGGLRPCIDYRALNSITVRYRYPLPLISSVIESMHGARFFTKLDLRSAYNLVRIREGDEWKTAFSTTSGHYEYLVMPYGLMNAPSVFQSFVNNIFRDMIGRGVFVYIDDILVYSDDRAEHVSLVRRVLERLRAHDLYAKLEKCLFFQRAVSFLGFHITTGGVEMEVDRVAAVRNWPVPTTVKAVQRFMGFANFYRRFIKNFGRVAAPITSLLKGGPSRIRWTNETDCAFSTLKTLFTSAQVLAHPDPSHPFIVEVDASEVGIGAVLSQRSGTPSKVRPCAFYSRKLSAAEQNYDVGDRELLAVVRALTEWRHWLEERNTRL</sequence>
<accession>A0ACC2FIJ7</accession>
<evidence type="ECO:0000313" key="2">
    <source>
        <dbReference type="Proteomes" id="UP001157502"/>
    </source>
</evidence>